<evidence type="ECO:0000256" key="3">
    <source>
        <dbReference type="ARBA" id="ARBA00022553"/>
    </source>
</evidence>
<dbReference type="EMBL" id="RZNC01000001">
    <property type="protein sequence ID" value="RWZ68042.1"/>
    <property type="molecule type" value="Genomic_DNA"/>
</dbReference>
<name>A0A3S4A273_9MICO</name>
<accession>A0A3S4A273</accession>
<keyword evidence="6 10" id="KW-0418">Kinase</keyword>
<comment type="catalytic activity">
    <reaction evidence="1">
        <text>ATP + protein L-histidine = ADP + protein N-phospho-L-histidine.</text>
        <dbReference type="EC" id="2.7.13.3"/>
    </reaction>
</comment>
<dbReference type="Gene3D" id="3.30.565.10">
    <property type="entry name" value="Histidine kinase-like ATPase, C-terminal domain"/>
    <property type="match status" value="1"/>
</dbReference>
<keyword evidence="7" id="KW-0472">Membrane</keyword>
<keyword evidence="11" id="KW-1185">Reference proteome</keyword>
<dbReference type="InterPro" id="IPR050428">
    <property type="entry name" value="TCS_sensor_his_kinase"/>
</dbReference>
<keyword evidence="4" id="KW-0808">Transferase</keyword>
<dbReference type="PANTHER" id="PTHR45436:SF5">
    <property type="entry name" value="SENSOR HISTIDINE KINASE TRCS"/>
    <property type="match status" value="1"/>
</dbReference>
<comment type="caution">
    <text evidence="10">The sequence shown here is derived from an EMBL/GenBank/DDBJ whole genome shotgun (WGS) entry which is preliminary data.</text>
</comment>
<dbReference type="InterPro" id="IPR003594">
    <property type="entry name" value="HATPase_dom"/>
</dbReference>
<protein>
    <recommendedName>
        <fullName evidence="2">histidine kinase</fullName>
        <ecNumber evidence="2">2.7.13.3</ecNumber>
    </recommendedName>
</protein>
<dbReference type="InterPro" id="IPR036890">
    <property type="entry name" value="HATPase_C_sf"/>
</dbReference>
<evidence type="ECO:0000256" key="6">
    <source>
        <dbReference type="ARBA" id="ARBA00022777"/>
    </source>
</evidence>
<dbReference type="EC" id="2.7.13.3" evidence="2"/>
<evidence type="ECO:0000313" key="10">
    <source>
        <dbReference type="EMBL" id="RWZ68042.1"/>
    </source>
</evidence>
<sequence length="212" mass="23235">MTGYLELLEDSLDPSDTDSLRYLEVISRNVAGLRYGIADLLVATDTDRPLHVASLDARTIVDDAIALTAEAAERRRQLVEVRRDGAESVRIEGDVMRLRHTVAELLENAIKFSPEGSRITLTQSTGPEGVTITVEDRGAALTRGETGTDVRSLLPHEPRPLEGATHSRRPRHRDGAVDRPLPRVPRCCGSAVIYGPKESGCTTRAALRHRGR</sequence>
<keyword evidence="3" id="KW-0597">Phosphoprotein</keyword>
<evidence type="ECO:0000313" key="11">
    <source>
        <dbReference type="Proteomes" id="UP000288603"/>
    </source>
</evidence>
<dbReference type="GO" id="GO:0000160">
    <property type="term" value="P:phosphorelay signal transduction system"/>
    <property type="evidence" value="ECO:0007669"/>
    <property type="project" value="TreeGrafter"/>
</dbReference>
<dbReference type="InterPro" id="IPR005467">
    <property type="entry name" value="His_kinase_dom"/>
</dbReference>
<dbReference type="Proteomes" id="UP000288603">
    <property type="component" value="Unassembled WGS sequence"/>
</dbReference>
<evidence type="ECO:0000256" key="7">
    <source>
        <dbReference type="ARBA" id="ARBA00022989"/>
    </source>
</evidence>
<proteinExistence type="predicted"/>
<dbReference type="PROSITE" id="PS50109">
    <property type="entry name" value="HIS_KIN"/>
    <property type="match status" value="1"/>
</dbReference>
<keyword evidence="7" id="KW-1133">Transmembrane helix</keyword>
<feature type="domain" description="Histidine kinase" evidence="9">
    <location>
        <begin position="1"/>
        <end position="141"/>
    </location>
</feature>
<dbReference type="Pfam" id="PF02518">
    <property type="entry name" value="HATPase_c"/>
    <property type="match status" value="1"/>
</dbReference>
<evidence type="ECO:0000256" key="5">
    <source>
        <dbReference type="ARBA" id="ARBA00022692"/>
    </source>
</evidence>
<evidence type="ECO:0000256" key="8">
    <source>
        <dbReference type="SAM" id="MobiDB-lite"/>
    </source>
</evidence>
<evidence type="ECO:0000256" key="4">
    <source>
        <dbReference type="ARBA" id="ARBA00022679"/>
    </source>
</evidence>
<evidence type="ECO:0000256" key="1">
    <source>
        <dbReference type="ARBA" id="ARBA00000085"/>
    </source>
</evidence>
<dbReference type="PANTHER" id="PTHR45436">
    <property type="entry name" value="SENSOR HISTIDINE KINASE YKOH"/>
    <property type="match status" value="1"/>
</dbReference>
<evidence type="ECO:0000256" key="2">
    <source>
        <dbReference type="ARBA" id="ARBA00012438"/>
    </source>
</evidence>
<dbReference type="SUPFAM" id="SSF55874">
    <property type="entry name" value="ATPase domain of HSP90 chaperone/DNA topoisomerase II/histidine kinase"/>
    <property type="match status" value="1"/>
</dbReference>
<keyword evidence="5" id="KW-0812">Transmembrane</keyword>
<reference evidence="10 11" key="1">
    <citation type="submission" date="2018-12" db="EMBL/GenBank/DDBJ databases">
        <authorList>
            <person name="Li F."/>
        </authorList>
    </citation>
    <scope>NUCLEOTIDE SEQUENCE [LARGE SCALE GENOMIC DNA]</scope>
    <source>
        <strain evidence="10 11">8H24J-4-2</strain>
    </source>
</reference>
<gene>
    <name evidence="10" type="ORF">ELQ92_01955</name>
</gene>
<evidence type="ECO:0000259" key="9">
    <source>
        <dbReference type="PROSITE" id="PS50109"/>
    </source>
</evidence>
<dbReference type="OrthoDB" id="9786919at2"/>
<organism evidence="10 11">
    <name type="scientific">Labedella populi</name>
    <dbReference type="NCBI Taxonomy" id="2498850"/>
    <lineage>
        <taxon>Bacteria</taxon>
        <taxon>Bacillati</taxon>
        <taxon>Actinomycetota</taxon>
        <taxon>Actinomycetes</taxon>
        <taxon>Micrococcales</taxon>
        <taxon>Microbacteriaceae</taxon>
        <taxon>Labedella</taxon>
    </lineage>
</organism>
<dbReference type="AlphaFoldDB" id="A0A3S4A273"/>
<feature type="region of interest" description="Disordered" evidence="8">
    <location>
        <begin position="145"/>
        <end position="181"/>
    </location>
</feature>
<dbReference type="GO" id="GO:0004673">
    <property type="term" value="F:protein histidine kinase activity"/>
    <property type="evidence" value="ECO:0007669"/>
    <property type="project" value="UniProtKB-EC"/>
</dbReference>
<dbReference type="GO" id="GO:0005886">
    <property type="term" value="C:plasma membrane"/>
    <property type="evidence" value="ECO:0007669"/>
    <property type="project" value="TreeGrafter"/>
</dbReference>